<accession>A0A6J6DWR0</accession>
<name>A0A6J6DWR0_9ZZZZ</name>
<proteinExistence type="predicted"/>
<dbReference type="AlphaFoldDB" id="A0A6J6DWR0"/>
<evidence type="ECO:0000313" key="1">
    <source>
        <dbReference type="EMBL" id="CAB4568532.1"/>
    </source>
</evidence>
<reference evidence="1" key="1">
    <citation type="submission" date="2020-05" db="EMBL/GenBank/DDBJ databases">
        <authorList>
            <person name="Chiriac C."/>
            <person name="Salcher M."/>
            <person name="Ghai R."/>
            <person name="Kavagutti S V."/>
        </authorList>
    </citation>
    <scope>NUCLEOTIDE SEQUENCE</scope>
</reference>
<sequence>MISTFAPQQGRTAAGARPCSGVLGGNAFGASNASMVMGMAVDAATYEWTHTTSKRRPTRHLGAVPS</sequence>
<protein>
    <submittedName>
        <fullName evidence="1">Unannotated protein</fullName>
    </submittedName>
</protein>
<organism evidence="1">
    <name type="scientific">freshwater metagenome</name>
    <dbReference type="NCBI Taxonomy" id="449393"/>
    <lineage>
        <taxon>unclassified sequences</taxon>
        <taxon>metagenomes</taxon>
        <taxon>ecological metagenomes</taxon>
    </lineage>
</organism>
<dbReference type="EMBL" id="CAEZSR010000085">
    <property type="protein sequence ID" value="CAB4568532.1"/>
    <property type="molecule type" value="Genomic_DNA"/>
</dbReference>
<gene>
    <name evidence="1" type="ORF">UFOPK1493_02242</name>
</gene>